<sequence length="423" mass="48501">MRFFFLVLGVFGIELFFDQKVDHFSPNTSTTFQQRYYVNDVYYKDGGPAFIYIGGESALEEHRTQNGLVADLAKEHQGVVYGLEHRYYGKSHPFPELTVQNLKYLSSEQALKDLVYFASRTSPRRPSKWFLIGGSYPGMLAAWGRQRYPHVFHGALASSAPVLAKADFYEYDEMVGYALGKKCQSSLNKVMVHLDKLYAQGKLEPFKRALSCSQVHNDKQFLFIVADVVADIVQYNKPTSPNITDLCTSVKPNASNEIRLLKFVKLLNSYFHTRKKTCHDYTRKIRSTKPIENRHRRQWIYQSCNEFGFWQTASKSPSRSKHLTAEWIESFYCGPSFFSPAIGPANTKLVNARNKGLNLNPSNIIFTHGENDPWSALSYKKTNSIVIPNGSHCNDLSTKIYNSKSFTPIRNKLKSTFRSWMNY</sequence>
<evidence type="ECO:0000313" key="2">
    <source>
        <dbReference type="Proteomes" id="UP001165960"/>
    </source>
</evidence>
<evidence type="ECO:0000313" key="1">
    <source>
        <dbReference type="EMBL" id="KAJ9081910.1"/>
    </source>
</evidence>
<proteinExistence type="predicted"/>
<name>A0ACC2U4G6_9FUNG</name>
<accession>A0ACC2U4G6</accession>
<keyword evidence="2" id="KW-1185">Reference proteome</keyword>
<dbReference type="Proteomes" id="UP001165960">
    <property type="component" value="Unassembled WGS sequence"/>
</dbReference>
<comment type="caution">
    <text evidence="1">The sequence shown here is derived from an EMBL/GenBank/DDBJ whole genome shotgun (WGS) entry which is preliminary data.</text>
</comment>
<reference evidence="1" key="1">
    <citation type="submission" date="2022-04" db="EMBL/GenBank/DDBJ databases">
        <title>Genome of the entomopathogenic fungus Entomophthora muscae.</title>
        <authorList>
            <person name="Elya C."/>
            <person name="Lovett B.R."/>
            <person name="Lee E."/>
            <person name="Macias A.M."/>
            <person name="Hajek A.E."/>
            <person name="De Bivort B.L."/>
            <person name="Kasson M.T."/>
            <person name="De Fine Licht H.H."/>
            <person name="Stajich J.E."/>
        </authorList>
    </citation>
    <scope>NUCLEOTIDE SEQUENCE</scope>
    <source>
        <strain evidence="1">Berkeley</strain>
    </source>
</reference>
<organism evidence="1 2">
    <name type="scientific">Entomophthora muscae</name>
    <dbReference type="NCBI Taxonomy" id="34485"/>
    <lineage>
        <taxon>Eukaryota</taxon>
        <taxon>Fungi</taxon>
        <taxon>Fungi incertae sedis</taxon>
        <taxon>Zoopagomycota</taxon>
        <taxon>Entomophthoromycotina</taxon>
        <taxon>Entomophthoromycetes</taxon>
        <taxon>Entomophthorales</taxon>
        <taxon>Entomophthoraceae</taxon>
        <taxon>Entomophthora</taxon>
    </lineage>
</organism>
<dbReference type="EMBL" id="QTSX02001452">
    <property type="protein sequence ID" value="KAJ9081910.1"/>
    <property type="molecule type" value="Genomic_DNA"/>
</dbReference>
<gene>
    <name evidence="1" type="primary">prss16_2</name>
    <name evidence="1" type="ORF">DSO57_1009901</name>
</gene>
<protein>
    <submittedName>
        <fullName evidence="1">Thymus-specific serine protease</fullName>
    </submittedName>
</protein>
<keyword evidence="1" id="KW-0645">Protease</keyword>
<keyword evidence="1" id="KW-0378">Hydrolase</keyword>